<dbReference type="InterPro" id="IPR039754">
    <property type="entry name" value="Esf1"/>
</dbReference>
<dbReference type="PANTHER" id="PTHR12202">
    <property type="entry name" value="ESF1 HOMOLOG"/>
    <property type="match status" value="1"/>
</dbReference>
<feature type="compositionally biased region" description="Basic and acidic residues" evidence="1">
    <location>
        <begin position="1"/>
        <end position="15"/>
    </location>
</feature>
<sequence>MAKGEDKKNKGKAGDYEVVSDPRFAKVYSDPRFKAPKRKDLKVKIDDRFSKEELSIKKSTAKVDRFGRKIKNQELDKSDFDKYYEKEDGAEADENDDDGSEEDEDKEVDVDENKENSADEEDEEEKESEEEEELTGDALKMYNKARGITDDNEDSDSDDSSDDDSEQELESEEEDDFEIEEAQAPEGEPSSIFAVVNMDWDHIKAVDLMATFQSFVPTDGKIINISIYPSEYVKKKKMMMMKKKKKKKLQILQRLLKNFMKKVKALIIVLKV</sequence>
<dbReference type="PANTHER" id="PTHR12202:SF0">
    <property type="entry name" value="ESF1 HOMOLOG"/>
    <property type="match status" value="1"/>
</dbReference>
<evidence type="ECO:0000313" key="3">
    <source>
        <dbReference type="EMBL" id="GME77169.1"/>
    </source>
</evidence>
<evidence type="ECO:0000313" key="4">
    <source>
        <dbReference type="Proteomes" id="UP001165120"/>
    </source>
</evidence>
<name>A0A9W6T6P9_CANBO</name>
<reference evidence="3" key="1">
    <citation type="submission" date="2023-04" db="EMBL/GenBank/DDBJ databases">
        <title>Candida boidinii NBRC 10035.</title>
        <authorList>
            <person name="Ichikawa N."/>
            <person name="Sato H."/>
            <person name="Tonouchi N."/>
        </authorList>
    </citation>
    <scope>NUCLEOTIDE SEQUENCE</scope>
    <source>
        <strain evidence="3">NBRC 10035</strain>
    </source>
</reference>
<comment type="caution">
    <text evidence="3">The sequence shown here is derived from an EMBL/GenBank/DDBJ whole genome shotgun (WGS) entry which is preliminary data.</text>
</comment>
<dbReference type="Pfam" id="PF25121">
    <property type="entry name" value="RRM_ESF1"/>
    <property type="match status" value="1"/>
</dbReference>
<feature type="compositionally biased region" description="Basic and acidic residues" evidence="1">
    <location>
        <begin position="77"/>
        <end position="89"/>
    </location>
</feature>
<feature type="region of interest" description="Disordered" evidence="1">
    <location>
        <begin position="1"/>
        <end position="21"/>
    </location>
</feature>
<gene>
    <name evidence="3" type="ORF">Cboi02_000545100</name>
</gene>
<dbReference type="EMBL" id="BSXN01002630">
    <property type="protein sequence ID" value="GME77169.1"/>
    <property type="molecule type" value="Genomic_DNA"/>
</dbReference>
<feature type="compositionally biased region" description="Acidic residues" evidence="1">
    <location>
        <begin position="150"/>
        <end position="183"/>
    </location>
</feature>
<dbReference type="InterPro" id="IPR056750">
    <property type="entry name" value="RRM_ESF1"/>
</dbReference>
<organism evidence="3 4">
    <name type="scientific">Candida boidinii</name>
    <name type="common">Yeast</name>
    <dbReference type="NCBI Taxonomy" id="5477"/>
    <lineage>
        <taxon>Eukaryota</taxon>
        <taxon>Fungi</taxon>
        <taxon>Dikarya</taxon>
        <taxon>Ascomycota</taxon>
        <taxon>Saccharomycotina</taxon>
        <taxon>Pichiomycetes</taxon>
        <taxon>Pichiales</taxon>
        <taxon>Pichiaceae</taxon>
        <taxon>Ogataea</taxon>
        <taxon>Ogataea/Candida clade</taxon>
    </lineage>
</organism>
<accession>A0A9W6T6P9</accession>
<evidence type="ECO:0000259" key="2">
    <source>
        <dbReference type="Pfam" id="PF25121"/>
    </source>
</evidence>
<dbReference type="AlphaFoldDB" id="A0A9W6T6P9"/>
<protein>
    <submittedName>
        <fullName evidence="3">Unnamed protein product</fullName>
    </submittedName>
</protein>
<proteinExistence type="predicted"/>
<feature type="compositionally biased region" description="Acidic residues" evidence="1">
    <location>
        <begin position="90"/>
        <end position="110"/>
    </location>
</feature>
<feature type="domain" description="ESF1 RRM" evidence="2">
    <location>
        <begin position="193"/>
        <end position="238"/>
    </location>
</feature>
<evidence type="ECO:0000256" key="1">
    <source>
        <dbReference type="SAM" id="MobiDB-lite"/>
    </source>
</evidence>
<feature type="region of interest" description="Disordered" evidence="1">
    <location>
        <begin position="77"/>
        <end position="189"/>
    </location>
</feature>
<keyword evidence="4" id="KW-1185">Reference proteome</keyword>
<dbReference type="GO" id="GO:0006364">
    <property type="term" value="P:rRNA processing"/>
    <property type="evidence" value="ECO:0007669"/>
    <property type="project" value="InterPro"/>
</dbReference>
<dbReference type="Proteomes" id="UP001165120">
    <property type="component" value="Unassembled WGS sequence"/>
</dbReference>
<dbReference type="GO" id="GO:0003723">
    <property type="term" value="F:RNA binding"/>
    <property type="evidence" value="ECO:0007669"/>
    <property type="project" value="TreeGrafter"/>
</dbReference>
<feature type="compositionally biased region" description="Acidic residues" evidence="1">
    <location>
        <begin position="118"/>
        <end position="135"/>
    </location>
</feature>